<dbReference type="PROSITE" id="PS00022">
    <property type="entry name" value="EGF_1"/>
    <property type="match status" value="2"/>
</dbReference>
<feature type="non-terminal residue" evidence="7">
    <location>
        <position position="1"/>
    </location>
</feature>
<keyword evidence="8" id="KW-1185">Reference proteome</keyword>
<evidence type="ECO:0000256" key="3">
    <source>
        <dbReference type="ARBA" id="ARBA00022737"/>
    </source>
</evidence>
<keyword evidence="4 5" id="KW-1015">Disulfide bond</keyword>
<sequence>CVNGCCRSKPCLNGGTCEEKCSDVREPYTCTCSKYYKGKRCEQFYPEVKSCQGVKIFRSGSHSGVYELVISDNKTVQSYCDFTSEAGKAWTLIESFSLSNKDIYKNKPFYHDFSPNENNFTWDDFRVSYQALVNIRNNSTHWRVTCTFPSGLSYADYARSSLNETDLLTFVNKDKCKRYEYVSVRGINCTDCTGMLVQRDILFRQRTGSLHGLNNGNSCFNGCCRSKPCLNGGTCAEKCTDVREPYTCTCSKYYKGKRCEQFYPEVKSCQGVKIFRPGSHSGVYELVISDNKTVQGYCDFTSEAGKAWTLIESFSLSNKDIYKNKPFYHDFPRNENNFTWDDFRLSYQALVNIRNNSTHWRVTCTFPSGLSYADYARSSLNETDLLTFVNQDKCKRYEYVSVRGINCTDCKGMLVQRDSQHMHTDSYWSGRNGCQWNPGAGAISGEDNFGFYAVTNPKHRCTVNASSTTQWWLGSEL</sequence>
<comment type="caution">
    <text evidence="5">Lacks conserved residue(s) required for the propagation of feature annotation.</text>
</comment>
<evidence type="ECO:0000256" key="4">
    <source>
        <dbReference type="ARBA" id="ARBA00023157"/>
    </source>
</evidence>
<dbReference type="PROSITE" id="PS00010">
    <property type="entry name" value="ASX_HYDROXYL"/>
    <property type="match status" value="2"/>
</dbReference>
<keyword evidence="3" id="KW-0677">Repeat</keyword>
<dbReference type="InterPro" id="IPR000152">
    <property type="entry name" value="EGF-type_Asp/Asn_hydroxyl_site"/>
</dbReference>
<feature type="domain" description="EGF-like" evidence="6">
    <location>
        <begin position="6"/>
        <end position="42"/>
    </location>
</feature>
<name>A0ABN8LLP7_9CNID</name>
<keyword evidence="1 5" id="KW-0245">EGF-like domain</keyword>
<protein>
    <recommendedName>
        <fullName evidence="6">EGF-like domain-containing protein</fullName>
    </recommendedName>
</protein>
<dbReference type="SMART" id="SM00181">
    <property type="entry name" value="EGF"/>
    <property type="match status" value="2"/>
</dbReference>
<comment type="caution">
    <text evidence="7">The sequence shown here is derived from an EMBL/GenBank/DDBJ whole genome shotgun (WGS) entry which is preliminary data.</text>
</comment>
<evidence type="ECO:0000256" key="1">
    <source>
        <dbReference type="ARBA" id="ARBA00022536"/>
    </source>
</evidence>
<organism evidence="7 8">
    <name type="scientific">Porites evermanni</name>
    <dbReference type="NCBI Taxonomy" id="104178"/>
    <lineage>
        <taxon>Eukaryota</taxon>
        <taxon>Metazoa</taxon>
        <taxon>Cnidaria</taxon>
        <taxon>Anthozoa</taxon>
        <taxon>Hexacorallia</taxon>
        <taxon>Scleractinia</taxon>
        <taxon>Fungiina</taxon>
        <taxon>Poritidae</taxon>
        <taxon>Porites</taxon>
    </lineage>
</organism>
<proteinExistence type="predicted"/>
<dbReference type="PANTHER" id="PTHR12916">
    <property type="entry name" value="CYTOCHROME C OXIDASE POLYPEPTIDE VIC-2"/>
    <property type="match status" value="1"/>
</dbReference>
<dbReference type="Proteomes" id="UP001159427">
    <property type="component" value="Unassembled WGS sequence"/>
</dbReference>
<accession>A0ABN8LLP7</accession>
<dbReference type="Gene3D" id="2.10.25.10">
    <property type="entry name" value="Laminin"/>
    <property type="match status" value="2"/>
</dbReference>
<evidence type="ECO:0000313" key="7">
    <source>
        <dbReference type="EMBL" id="CAH3016581.1"/>
    </source>
</evidence>
<evidence type="ECO:0000313" key="8">
    <source>
        <dbReference type="Proteomes" id="UP001159427"/>
    </source>
</evidence>
<dbReference type="PANTHER" id="PTHR12916:SF4">
    <property type="entry name" value="UNINFLATABLE, ISOFORM C"/>
    <property type="match status" value="1"/>
</dbReference>
<evidence type="ECO:0000256" key="5">
    <source>
        <dbReference type="PROSITE-ProRule" id="PRU00076"/>
    </source>
</evidence>
<evidence type="ECO:0000256" key="2">
    <source>
        <dbReference type="ARBA" id="ARBA00022729"/>
    </source>
</evidence>
<dbReference type="PROSITE" id="PS50026">
    <property type="entry name" value="EGF_3"/>
    <property type="match status" value="1"/>
</dbReference>
<dbReference type="CDD" id="cd00054">
    <property type="entry name" value="EGF_CA"/>
    <property type="match status" value="1"/>
</dbReference>
<keyword evidence="2" id="KW-0732">Signal</keyword>
<reference evidence="7 8" key="1">
    <citation type="submission" date="2022-05" db="EMBL/GenBank/DDBJ databases">
        <authorList>
            <consortium name="Genoscope - CEA"/>
            <person name="William W."/>
        </authorList>
    </citation>
    <scope>NUCLEOTIDE SEQUENCE [LARGE SCALE GENOMIC DNA]</scope>
</reference>
<gene>
    <name evidence="7" type="ORF">PEVE_00030895</name>
</gene>
<dbReference type="EMBL" id="CALNXI010000044">
    <property type="protein sequence ID" value="CAH3016581.1"/>
    <property type="molecule type" value="Genomic_DNA"/>
</dbReference>
<evidence type="ECO:0000259" key="6">
    <source>
        <dbReference type="PROSITE" id="PS50026"/>
    </source>
</evidence>
<feature type="disulfide bond" evidence="5">
    <location>
        <begin position="32"/>
        <end position="41"/>
    </location>
</feature>
<dbReference type="SUPFAM" id="SSF57196">
    <property type="entry name" value="EGF/Laminin"/>
    <property type="match status" value="2"/>
</dbReference>
<dbReference type="InterPro" id="IPR000742">
    <property type="entry name" value="EGF"/>
</dbReference>